<reference evidence="2 3" key="1">
    <citation type="journal article" date="2005" name="DNA Res.">
        <title>Complete genome sequence of the facultative anaerobic magnetotactic bacterium Magnetospirillum sp. strain AMB-1.</title>
        <authorList>
            <person name="Matsunaga T."/>
            <person name="Okamura Y."/>
            <person name="Fukuda Y."/>
            <person name="Wahyudi A.T."/>
            <person name="Murase Y."/>
            <person name="Takeyama H."/>
        </authorList>
    </citation>
    <scope>NUCLEOTIDE SEQUENCE [LARGE SCALE GENOMIC DNA]</scope>
    <source>
        <strain evidence="3">ATCC 700264 / AMB-1</strain>
    </source>
</reference>
<dbReference type="AlphaFoldDB" id="Q2WAL5"/>
<evidence type="ECO:0000313" key="3">
    <source>
        <dbReference type="Proteomes" id="UP000007058"/>
    </source>
</evidence>
<feature type="transmembrane region" description="Helical" evidence="1">
    <location>
        <begin position="236"/>
        <end position="257"/>
    </location>
</feature>
<feature type="transmembrane region" description="Helical" evidence="1">
    <location>
        <begin position="183"/>
        <end position="202"/>
    </location>
</feature>
<feature type="transmembrane region" description="Helical" evidence="1">
    <location>
        <begin position="346"/>
        <end position="365"/>
    </location>
</feature>
<dbReference type="Proteomes" id="UP000007058">
    <property type="component" value="Chromosome"/>
</dbReference>
<evidence type="ECO:0000256" key="1">
    <source>
        <dbReference type="SAM" id="Phobius"/>
    </source>
</evidence>
<dbReference type="EMBL" id="AP007255">
    <property type="protein sequence ID" value="BAE49110.1"/>
    <property type="molecule type" value="Genomic_DNA"/>
</dbReference>
<gene>
    <name evidence="2" type="ordered locus">amb0306</name>
</gene>
<feature type="transmembrane region" description="Helical" evidence="1">
    <location>
        <begin position="269"/>
        <end position="289"/>
    </location>
</feature>
<feature type="transmembrane region" description="Helical" evidence="1">
    <location>
        <begin position="106"/>
        <end position="123"/>
    </location>
</feature>
<keyword evidence="1" id="KW-0472">Membrane</keyword>
<feature type="transmembrane region" description="Helical" evidence="1">
    <location>
        <begin position="209"/>
        <end position="230"/>
    </location>
</feature>
<accession>Q2WAL5</accession>
<feature type="transmembrane region" description="Helical" evidence="1">
    <location>
        <begin position="158"/>
        <end position="177"/>
    </location>
</feature>
<evidence type="ECO:0000313" key="2">
    <source>
        <dbReference type="EMBL" id="BAE49110.1"/>
    </source>
</evidence>
<dbReference type="HOGENOM" id="CLU_831222_0_0_5"/>
<keyword evidence="3" id="KW-1185">Reference proteome</keyword>
<feature type="transmembrane region" description="Helical" evidence="1">
    <location>
        <begin position="129"/>
        <end position="146"/>
    </location>
</feature>
<dbReference type="KEGG" id="mag:amb0306"/>
<keyword evidence="1" id="KW-1133">Transmembrane helix</keyword>
<organism evidence="2 3">
    <name type="scientific">Paramagnetospirillum magneticum (strain ATCC 700264 / AMB-1)</name>
    <name type="common">Magnetospirillum magneticum</name>
    <dbReference type="NCBI Taxonomy" id="342108"/>
    <lineage>
        <taxon>Bacteria</taxon>
        <taxon>Pseudomonadati</taxon>
        <taxon>Pseudomonadota</taxon>
        <taxon>Alphaproteobacteria</taxon>
        <taxon>Rhodospirillales</taxon>
        <taxon>Magnetospirillaceae</taxon>
        <taxon>Paramagnetospirillum</taxon>
    </lineage>
</organism>
<protein>
    <submittedName>
        <fullName evidence="2">Uncharacterized protein</fullName>
    </submittedName>
</protein>
<proteinExistence type="predicted"/>
<dbReference type="STRING" id="342108.amb0306"/>
<name>Q2WAL5_PARM1</name>
<keyword evidence="1" id="KW-0812">Transmembrane</keyword>
<sequence length="387" mass="39880">MGGVQFGARSPGPRSGLAGIGGKDAKGFIPSRIPDPCPHHLRHVLWCDATAGGPGMYSDDDLDAASAAGILTPETATAFRDFVAGRQTAHEADEESVRLVTSFNDIFVTIAAILLLSALGWLAGKAAPVLGGASVAVAAWTFAEYFTRKRRMALPSLALLLAFVWGVFSAGLSVVGVDDFARGGYGVAAAAAIAALAAWAHWRRFMVPITIAAGAVTGAGALLALGLALVPALRDYFLPLIFAAGLALFALALLWDAGDLARKTRRSDVAFWLHLAAAPMIVHPVFSLLGAGGATIAGAVGAVAIYAVLALVALAVDRRALLVSALAYVLYAATTLFEAAGSSTAAFALTALVIGSVLLSLSAFWHHARRLVLAPLPAALRQRLPNA</sequence>
<feature type="transmembrane region" description="Helical" evidence="1">
    <location>
        <begin position="321"/>
        <end position="340"/>
    </location>
</feature>
<feature type="transmembrane region" description="Helical" evidence="1">
    <location>
        <begin position="295"/>
        <end position="314"/>
    </location>
</feature>